<evidence type="ECO:0000256" key="4">
    <source>
        <dbReference type="ARBA" id="ARBA00023026"/>
    </source>
</evidence>
<dbReference type="PATRIC" id="fig|1128398.3.peg.571"/>
<dbReference type="GO" id="GO:0005829">
    <property type="term" value="C:cytosol"/>
    <property type="evidence" value="ECO:0007669"/>
    <property type="project" value="TreeGrafter"/>
</dbReference>
<evidence type="ECO:0000313" key="15">
    <source>
        <dbReference type="Proteomes" id="UP000006094"/>
    </source>
</evidence>
<keyword evidence="15" id="KW-1185">Reference proteome</keyword>
<dbReference type="Proteomes" id="UP000006094">
    <property type="component" value="Chromosome"/>
</dbReference>
<keyword evidence="10" id="KW-0597">Phosphoprotein</keyword>
<feature type="DNA-binding region" description="OmpR/PhoB-type" evidence="11">
    <location>
        <begin position="150"/>
        <end position="247"/>
    </location>
</feature>
<dbReference type="CDD" id="cd00383">
    <property type="entry name" value="trans_reg_C"/>
    <property type="match status" value="1"/>
</dbReference>
<accession>K0AWK4</accession>
<dbReference type="STRING" id="1128398.Curi_c05440"/>
<evidence type="ECO:0000256" key="6">
    <source>
        <dbReference type="ARBA" id="ARBA00023159"/>
    </source>
</evidence>
<comment type="function">
    <text evidence="8">Member of the two-component regulatory system HssS/HssR involved in intracellular heme homeostasis and tempering of staphylococcal virulence. Phosphorylated HssR binds to a direct repeat sequence within hrtAB promoter and activates the expression of hrtAB, an efflux pump, in response to extracellular heme, hemin, hemoglobin or blood.</text>
</comment>
<evidence type="ECO:0000259" key="13">
    <source>
        <dbReference type="PROSITE" id="PS51755"/>
    </source>
</evidence>
<sequence length="248" mass="28964">MQLLTRIIKYGNTIFNKFKIKRGNNVFNILVVEDDFKLRKLMCTVLNKNGYQSFPAKDGLEALNILEKQYIDLIVSDIMMPNMNGFELTESLRSANYNMPILMITAKESFQDKKKAFLVGADDYMVKPIDVNEMVLRVGALFRRAKITNEHKLTFGELTLNYDTFTVRSSGEEILLPQKEFLLLYKLMSYPNKIFTRQTLMNEIWGIDSETDIRTVDVHINRLRERFKECKEFEIITVRGLGYKVVRS</sequence>
<evidence type="ECO:0000256" key="10">
    <source>
        <dbReference type="PROSITE-ProRule" id="PRU00169"/>
    </source>
</evidence>
<dbReference type="SMART" id="SM00862">
    <property type="entry name" value="Trans_reg_C"/>
    <property type="match status" value="1"/>
</dbReference>
<dbReference type="CDD" id="cd17574">
    <property type="entry name" value="REC_OmpR"/>
    <property type="match status" value="1"/>
</dbReference>
<evidence type="ECO:0000313" key="14">
    <source>
        <dbReference type="EMBL" id="AFS77619.1"/>
    </source>
</evidence>
<dbReference type="GO" id="GO:0000156">
    <property type="term" value="F:phosphorelay response regulator activity"/>
    <property type="evidence" value="ECO:0007669"/>
    <property type="project" value="TreeGrafter"/>
</dbReference>
<keyword evidence="2" id="KW-0963">Cytoplasm</keyword>
<keyword evidence="5 11" id="KW-0238">DNA-binding</keyword>
<dbReference type="GO" id="GO:0006355">
    <property type="term" value="P:regulation of DNA-templated transcription"/>
    <property type="evidence" value="ECO:0007669"/>
    <property type="project" value="InterPro"/>
</dbReference>
<feature type="domain" description="Response regulatory" evidence="12">
    <location>
        <begin position="28"/>
        <end position="142"/>
    </location>
</feature>
<evidence type="ECO:0000259" key="12">
    <source>
        <dbReference type="PROSITE" id="PS50110"/>
    </source>
</evidence>
<dbReference type="PANTHER" id="PTHR48111:SF49">
    <property type="entry name" value="HEME RESPONSE REGULATOR HSSR"/>
    <property type="match status" value="1"/>
</dbReference>
<dbReference type="PANTHER" id="PTHR48111">
    <property type="entry name" value="REGULATOR OF RPOS"/>
    <property type="match status" value="1"/>
</dbReference>
<dbReference type="AlphaFoldDB" id="K0AWK4"/>
<keyword evidence="7" id="KW-0804">Transcription</keyword>
<dbReference type="InterPro" id="IPR039420">
    <property type="entry name" value="WalR-like"/>
</dbReference>
<dbReference type="KEGG" id="cad:Curi_c05440"/>
<dbReference type="PROSITE" id="PS50110">
    <property type="entry name" value="RESPONSE_REGULATORY"/>
    <property type="match status" value="1"/>
</dbReference>
<dbReference type="InterPro" id="IPR036388">
    <property type="entry name" value="WH-like_DNA-bd_sf"/>
</dbReference>
<dbReference type="InterPro" id="IPR001867">
    <property type="entry name" value="OmpR/PhoB-type_DNA-bd"/>
</dbReference>
<evidence type="ECO:0000256" key="2">
    <source>
        <dbReference type="ARBA" id="ARBA00022490"/>
    </source>
</evidence>
<organism evidence="14 15">
    <name type="scientific">Gottschalkia acidurici (strain ATCC 7906 / DSM 604 / BCRC 14475 / CIP 104303 / KCTC 5404 / NCIMB 10678 / 9a)</name>
    <name type="common">Clostridium acidurici</name>
    <dbReference type="NCBI Taxonomy" id="1128398"/>
    <lineage>
        <taxon>Bacteria</taxon>
        <taxon>Bacillati</taxon>
        <taxon>Bacillota</taxon>
        <taxon>Tissierellia</taxon>
        <taxon>Tissierellales</taxon>
        <taxon>Gottschalkiaceae</taxon>
        <taxon>Gottschalkia</taxon>
    </lineage>
</organism>
<evidence type="ECO:0000256" key="8">
    <source>
        <dbReference type="ARBA" id="ARBA00037471"/>
    </source>
</evidence>
<evidence type="ECO:0000256" key="9">
    <source>
        <dbReference type="ARBA" id="ARBA00039976"/>
    </source>
</evidence>
<dbReference type="GO" id="GO:0000976">
    <property type="term" value="F:transcription cis-regulatory region binding"/>
    <property type="evidence" value="ECO:0007669"/>
    <property type="project" value="TreeGrafter"/>
</dbReference>
<evidence type="ECO:0000256" key="11">
    <source>
        <dbReference type="PROSITE-ProRule" id="PRU01091"/>
    </source>
</evidence>
<reference evidence="14 15" key="1">
    <citation type="journal article" date="2012" name="PLoS ONE">
        <title>The purine-utilizing bacterium Clostridium acidurici 9a: a genome-guided metabolic reconsideration.</title>
        <authorList>
            <person name="Hartwich K."/>
            <person name="Poehlein A."/>
            <person name="Daniel R."/>
        </authorList>
    </citation>
    <scope>NUCLEOTIDE SEQUENCE [LARGE SCALE GENOMIC DNA]</scope>
    <source>
        <strain evidence="15">ATCC 7906 / DSM 604 / BCRC 14475 / CIP 104303 / KCTC 5404 / NCIMB 10678 / 9a</strain>
    </source>
</reference>
<gene>
    <name evidence="14" type="ordered locus">Curi_c05440</name>
</gene>
<evidence type="ECO:0000256" key="7">
    <source>
        <dbReference type="ARBA" id="ARBA00023163"/>
    </source>
</evidence>
<dbReference type="InterPro" id="IPR001789">
    <property type="entry name" value="Sig_transdc_resp-reg_receiver"/>
</dbReference>
<keyword evidence="6" id="KW-0010">Activator</keyword>
<comment type="subcellular location">
    <subcellularLocation>
        <location evidence="1">Cytoplasm</location>
    </subcellularLocation>
</comment>
<dbReference type="EMBL" id="CP003326">
    <property type="protein sequence ID" value="AFS77619.1"/>
    <property type="molecule type" value="Genomic_DNA"/>
</dbReference>
<dbReference type="Gene3D" id="3.40.50.2300">
    <property type="match status" value="1"/>
</dbReference>
<dbReference type="PROSITE" id="PS51755">
    <property type="entry name" value="OMPR_PHOB"/>
    <property type="match status" value="1"/>
</dbReference>
<evidence type="ECO:0000256" key="5">
    <source>
        <dbReference type="ARBA" id="ARBA00023125"/>
    </source>
</evidence>
<dbReference type="Pfam" id="PF00072">
    <property type="entry name" value="Response_reg"/>
    <property type="match status" value="1"/>
</dbReference>
<protein>
    <recommendedName>
        <fullName evidence="9">Heme response regulator HssR</fullName>
    </recommendedName>
</protein>
<feature type="modified residue" description="4-aspartylphosphate" evidence="10">
    <location>
        <position position="77"/>
    </location>
</feature>
<dbReference type="HOGENOM" id="CLU_000445_30_3_9"/>
<feature type="domain" description="OmpR/PhoB-type" evidence="13">
    <location>
        <begin position="150"/>
        <end position="247"/>
    </location>
</feature>
<dbReference type="GO" id="GO:0032993">
    <property type="term" value="C:protein-DNA complex"/>
    <property type="evidence" value="ECO:0007669"/>
    <property type="project" value="TreeGrafter"/>
</dbReference>
<dbReference type="Pfam" id="PF00486">
    <property type="entry name" value="Trans_reg_C"/>
    <property type="match status" value="1"/>
</dbReference>
<dbReference type="InterPro" id="IPR011006">
    <property type="entry name" value="CheY-like_superfamily"/>
</dbReference>
<keyword evidence="4" id="KW-0843">Virulence</keyword>
<name>K0AWK4_GOTA9</name>
<keyword evidence="3" id="KW-0805">Transcription regulation</keyword>
<proteinExistence type="predicted"/>
<dbReference type="SUPFAM" id="SSF52172">
    <property type="entry name" value="CheY-like"/>
    <property type="match status" value="1"/>
</dbReference>
<dbReference type="Gene3D" id="1.10.10.10">
    <property type="entry name" value="Winged helix-like DNA-binding domain superfamily/Winged helix DNA-binding domain"/>
    <property type="match status" value="1"/>
</dbReference>
<evidence type="ECO:0000256" key="1">
    <source>
        <dbReference type="ARBA" id="ARBA00004496"/>
    </source>
</evidence>
<dbReference type="eggNOG" id="COG0745">
    <property type="taxonomic scope" value="Bacteria"/>
</dbReference>
<evidence type="ECO:0000256" key="3">
    <source>
        <dbReference type="ARBA" id="ARBA00023015"/>
    </source>
</evidence>
<dbReference type="SMART" id="SM00448">
    <property type="entry name" value="REC"/>
    <property type="match status" value="1"/>
</dbReference>
<dbReference type="RefSeq" id="WP_014966756.1">
    <property type="nucleotide sequence ID" value="NC_018664.1"/>
</dbReference>